<evidence type="ECO:0000259" key="2">
    <source>
        <dbReference type="Pfam" id="PF05899"/>
    </source>
</evidence>
<feature type="domain" description="(S)-ureidoglycine aminohydrolase cupin" evidence="2">
    <location>
        <begin position="58"/>
        <end position="127"/>
    </location>
</feature>
<sequence length="132" mass="14270">MSESPRTAPLSAPATTWFAPPGLGAPELSRPKPERLEQGNPLRETWSAVAAPAGGATQLSSGLWRCEPGRWRIEFGAAQQEVFTVLSGRCRVHDTQGAYREVGPGESLHIPAGFRGSFEVLETVTKSWVILD</sequence>
<protein>
    <submittedName>
        <fullName evidence="3">Cupin domain-containing protein</fullName>
    </submittedName>
</protein>
<dbReference type="PANTHER" id="PTHR40943:SF1">
    <property type="entry name" value="CYTOPLASMIC PROTEIN"/>
    <property type="match status" value="1"/>
</dbReference>
<keyword evidence="4" id="KW-1185">Reference proteome</keyword>
<accession>A0ABT5MWT8</accession>
<gene>
    <name evidence="3" type="ORF">PSQ40_07280</name>
</gene>
<reference evidence="3 4" key="1">
    <citation type="submission" date="2023-02" db="EMBL/GenBank/DDBJ databases">
        <title>Bacterial whole genomic sequence of Curvibacter sp. HBC61.</title>
        <authorList>
            <person name="Le V."/>
            <person name="Ko S.-R."/>
            <person name="Ahn C.-Y."/>
            <person name="Oh H.-M."/>
        </authorList>
    </citation>
    <scope>NUCLEOTIDE SEQUENCE [LARGE SCALE GENOMIC DNA]</scope>
    <source>
        <strain evidence="3 4">HBC61</strain>
    </source>
</reference>
<proteinExistence type="predicted"/>
<evidence type="ECO:0000256" key="1">
    <source>
        <dbReference type="SAM" id="MobiDB-lite"/>
    </source>
</evidence>
<dbReference type="SUPFAM" id="SSF51182">
    <property type="entry name" value="RmlC-like cupins"/>
    <property type="match status" value="1"/>
</dbReference>
<dbReference type="EMBL" id="JAQSIP010000003">
    <property type="protein sequence ID" value="MDD0838370.1"/>
    <property type="molecule type" value="Genomic_DNA"/>
</dbReference>
<dbReference type="PANTHER" id="PTHR40943">
    <property type="entry name" value="CYTOPLASMIC PROTEIN-RELATED"/>
    <property type="match status" value="1"/>
</dbReference>
<organism evidence="3 4">
    <name type="scientific">Curvibacter cyanobacteriorum</name>
    <dbReference type="NCBI Taxonomy" id="3026422"/>
    <lineage>
        <taxon>Bacteria</taxon>
        <taxon>Pseudomonadati</taxon>
        <taxon>Pseudomonadota</taxon>
        <taxon>Betaproteobacteria</taxon>
        <taxon>Burkholderiales</taxon>
        <taxon>Comamonadaceae</taxon>
        <taxon>Curvibacter</taxon>
    </lineage>
</organism>
<feature type="region of interest" description="Disordered" evidence="1">
    <location>
        <begin position="1"/>
        <end position="40"/>
    </location>
</feature>
<dbReference type="InterPro" id="IPR014710">
    <property type="entry name" value="RmlC-like_jellyroll"/>
</dbReference>
<dbReference type="InterPro" id="IPR011051">
    <property type="entry name" value="RmlC_Cupin_sf"/>
</dbReference>
<dbReference type="InterPro" id="IPR008579">
    <property type="entry name" value="UGlyAH_Cupin_dom"/>
</dbReference>
<dbReference type="Gene3D" id="2.60.120.10">
    <property type="entry name" value="Jelly Rolls"/>
    <property type="match status" value="1"/>
</dbReference>
<comment type="caution">
    <text evidence="3">The sequence shown here is derived from an EMBL/GenBank/DDBJ whole genome shotgun (WGS) entry which is preliminary data.</text>
</comment>
<evidence type="ECO:0000313" key="4">
    <source>
        <dbReference type="Proteomes" id="UP001528673"/>
    </source>
</evidence>
<name>A0ABT5MWT8_9BURK</name>
<dbReference type="Proteomes" id="UP001528673">
    <property type="component" value="Unassembled WGS sequence"/>
</dbReference>
<dbReference type="Pfam" id="PF05899">
    <property type="entry name" value="Cupin_3"/>
    <property type="match status" value="1"/>
</dbReference>
<dbReference type="RefSeq" id="WP_273950151.1">
    <property type="nucleotide sequence ID" value="NZ_JAQSIP010000003.1"/>
</dbReference>
<evidence type="ECO:0000313" key="3">
    <source>
        <dbReference type="EMBL" id="MDD0838370.1"/>
    </source>
</evidence>